<name>A0A7M2Y4Y0_9FLAO</name>
<feature type="region of interest" description="Disordered" evidence="1">
    <location>
        <begin position="51"/>
        <end position="76"/>
    </location>
</feature>
<dbReference type="KEGG" id="kfa:Q73A0000_01700"/>
<dbReference type="AlphaFoldDB" id="A0A7M2Y4Y0"/>
<dbReference type="EMBL" id="CP040442">
    <property type="protein sequence ID" value="QOW09156.1"/>
    <property type="molecule type" value="Genomic_DNA"/>
</dbReference>
<sequence>MKRLALIAAVVFTTLTLQSCRESDDVLSPEESATLLRVQDSSNTLLLKNNANTLNTQQDNNTTSDLDGELLPPPRR</sequence>
<gene>
    <name evidence="2" type="ORF">Q73A0000_01700</name>
</gene>
<proteinExistence type="predicted"/>
<protein>
    <submittedName>
        <fullName evidence="2">Uncharacterized protein</fullName>
    </submittedName>
</protein>
<evidence type="ECO:0000313" key="2">
    <source>
        <dbReference type="EMBL" id="QOW09156.1"/>
    </source>
</evidence>
<feature type="compositionally biased region" description="Low complexity" evidence="1">
    <location>
        <begin position="51"/>
        <end position="63"/>
    </location>
</feature>
<accession>A0A7M2Y4Y0</accession>
<reference evidence="2 3" key="1">
    <citation type="submission" date="2019-05" db="EMBL/GenBank/DDBJ databases">
        <title>Chryseobacterium sp. isolated from King George Island, maritime Antarctica.</title>
        <authorList>
            <person name="Peng X."/>
        </authorList>
    </citation>
    <scope>NUCLEOTIDE SEQUENCE [LARGE SCALE GENOMIC DNA]</scope>
    <source>
        <strain evidence="2 3">7-3A</strain>
    </source>
</reference>
<evidence type="ECO:0000313" key="3">
    <source>
        <dbReference type="Proteomes" id="UP000594195"/>
    </source>
</evidence>
<organism evidence="2 3">
    <name type="scientific">Kaistella flava</name>
    <name type="common">ex Peng et al. 2021</name>
    <dbReference type="NCBI Taxonomy" id="2038776"/>
    <lineage>
        <taxon>Bacteria</taxon>
        <taxon>Pseudomonadati</taxon>
        <taxon>Bacteroidota</taxon>
        <taxon>Flavobacteriia</taxon>
        <taxon>Flavobacteriales</taxon>
        <taxon>Weeksellaceae</taxon>
        <taxon>Chryseobacterium group</taxon>
        <taxon>Kaistella</taxon>
    </lineage>
</organism>
<keyword evidence="3" id="KW-1185">Reference proteome</keyword>
<dbReference type="PROSITE" id="PS51257">
    <property type="entry name" value="PROKAR_LIPOPROTEIN"/>
    <property type="match status" value="1"/>
</dbReference>
<dbReference type="RefSeq" id="WP_193812367.1">
    <property type="nucleotide sequence ID" value="NZ_CP040442.1"/>
</dbReference>
<evidence type="ECO:0000256" key="1">
    <source>
        <dbReference type="SAM" id="MobiDB-lite"/>
    </source>
</evidence>
<dbReference type="Proteomes" id="UP000594195">
    <property type="component" value="Chromosome"/>
</dbReference>